<reference evidence="3" key="1">
    <citation type="journal article" date="2011" name="Nat. Genet.">
        <title>The Arabidopsis lyrata genome sequence and the basis of rapid genome size change.</title>
        <authorList>
            <person name="Hu T.T."/>
            <person name="Pattyn P."/>
            <person name="Bakker E.G."/>
            <person name="Cao J."/>
            <person name="Cheng J.-F."/>
            <person name="Clark R.M."/>
            <person name="Fahlgren N."/>
            <person name="Fawcett J.A."/>
            <person name="Grimwood J."/>
            <person name="Gundlach H."/>
            <person name="Haberer G."/>
            <person name="Hollister J.D."/>
            <person name="Ossowski S."/>
            <person name="Ottilar R.P."/>
            <person name="Salamov A.A."/>
            <person name="Schneeberger K."/>
            <person name="Spannagl M."/>
            <person name="Wang X."/>
            <person name="Yang L."/>
            <person name="Nasrallah M.E."/>
            <person name="Bergelson J."/>
            <person name="Carrington J.C."/>
            <person name="Gaut B.S."/>
            <person name="Schmutz J."/>
            <person name="Mayer K.F.X."/>
            <person name="Van de Peer Y."/>
            <person name="Grigoriev I.V."/>
            <person name="Nordborg M."/>
            <person name="Weigel D."/>
            <person name="Guo Y.-L."/>
        </authorList>
    </citation>
    <scope>NUCLEOTIDE SEQUENCE [LARGE SCALE GENOMIC DNA]</scope>
    <source>
        <strain evidence="3">cv. MN47</strain>
    </source>
</reference>
<accession>D7MPJ4</accession>
<evidence type="ECO:0000313" key="3">
    <source>
        <dbReference type="Proteomes" id="UP000008694"/>
    </source>
</evidence>
<feature type="compositionally biased region" description="Basic residues" evidence="1">
    <location>
        <begin position="73"/>
        <end position="94"/>
    </location>
</feature>
<evidence type="ECO:0000256" key="1">
    <source>
        <dbReference type="SAM" id="MobiDB-lite"/>
    </source>
</evidence>
<sequence>MKERSEMNKASPAFDDSTIADYDYGPKQRLRDKAFLEGKTVDLKKKSMCAVDVSTGHGASDERLGKKFEEGKTKRKKTNRKRAKLRKSRRRRAKATLTSEEINGRAESMVVPRRELYTQ</sequence>
<evidence type="ECO:0000313" key="2">
    <source>
        <dbReference type="EMBL" id="EFH42036.1"/>
    </source>
</evidence>
<dbReference type="EMBL" id="GL348720">
    <property type="protein sequence ID" value="EFH42036.1"/>
    <property type="molecule type" value="Genomic_DNA"/>
</dbReference>
<proteinExistence type="predicted"/>
<feature type="compositionally biased region" description="Basic and acidic residues" evidence="1">
    <location>
        <begin position="59"/>
        <end position="72"/>
    </location>
</feature>
<protein>
    <submittedName>
        <fullName evidence="2">Predicted protein</fullName>
    </submittedName>
</protein>
<dbReference type="AlphaFoldDB" id="D7MPJ4"/>
<dbReference type="HOGENOM" id="CLU_2064709_0_0_1"/>
<keyword evidence="3" id="KW-1185">Reference proteome</keyword>
<feature type="region of interest" description="Disordered" evidence="1">
    <location>
        <begin position="53"/>
        <end position="119"/>
    </location>
</feature>
<feature type="region of interest" description="Disordered" evidence="1">
    <location>
        <begin position="1"/>
        <end position="23"/>
    </location>
</feature>
<dbReference type="Gramene" id="Al_scaffold_0008_1364">
    <property type="protein sequence ID" value="Al_scaffold_0008_1364"/>
    <property type="gene ID" value="Al_scaffold_0008_1364"/>
</dbReference>
<name>D7MPJ4_ARALL</name>
<organism evidence="3">
    <name type="scientific">Arabidopsis lyrata subsp. lyrata</name>
    <name type="common">Lyre-leaved rock-cress</name>
    <dbReference type="NCBI Taxonomy" id="81972"/>
    <lineage>
        <taxon>Eukaryota</taxon>
        <taxon>Viridiplantae</taxon>
        <taxon>Streptophyta</taxon>
        <taxon>Embryophyta</taxon>
        <taxon>Tracheophyta</taxon>
        <taxon>Spermatophyta</taxon>
        <taxon>Magnoliopsida</taxon>
        <taxon>eudicotyledons</taxon>
        <taxon>Gunneridae</taxon>
        <taxon>Pentapetalae</taxon>
        <taxon>rosids</taxon>
        <taxon>malvids</taxon>
        <taxon>Brassicales</taxon>
        <taxon>Brassicaceae</taxon>
        <taxon>Camelineae</taxon>
        <taxon>Arabidopsis</taxon>
    </lineage>
</organism>
<dbReference type="Proteomes" id="UP000008694">
    <property type="component" value="Unassembled WGS sequence"/>
</dbReference>
<gene>
    <name evidence="2" type="ORF">ARALYDRAFT_684544</name>
</gene>